<dbReference type="Pfam" id="PF26353">
    <property type="entry name" value="YhfM"/>
    <property type="match status" value="1"/>
</dbReference>
<comment type="caution">
    <text evidence="3">The sequence shown here is derived from an EMBL/GenBank/DDBJ whole genome shotgun (WGS) entry which is preliminary data.</text>
</comment>
<proteinExistence type="predicted"/>
<protein>
    <recommendedName>
        <fullName evidence="2">YhfM-like domain-containing protein</fullName>
    </recommendedName>
</protein>
<dbReference type="RefSeq" id="WP_378151393.1">
    <property type="nucleotide sequence ID" value="NZ_JBHSEC010000001.1"/>
</dbReference>
<organism evidence="3 4">
    <name type="scientific">Chungangia koreensis</name>
    <dbReference type="NCBI Taxonomy" id="752657"/>
    <lineage>
        <taxon>Bacteria</taxon>
        <taxon>Bacillati</taxon>
        <taxon>Bacillota</taxon>
        <taxon>Bacilli</taxon>
        <taxon>Lactobacillales</taxon>
        <taxon>Chungangia</taxon>
    </lineage>
</organism>
<keyword evidence="4" id="KW-1185">Reference proteome</keyword>
<accession>A0ABV8X1T1</accession>
<sequence length="254" mass="28937">MVRKLRHGMVICMMFVSLVACQNESGLKIEHSSVEFGSTQDRDDRSLHFRVSLVEDENVPKTDYNIRFVVEDSYIQELIGTDTVEVPDTYETKNGGGLVTGTSMPLAKRIDHDKLRKVIEKGKAVTVEVYHHDEVFDRQKVDLFRENIIPAATFSSDAKIETIDLTEANDIEQFKKAINGMFTNEYVVSVLHTLPDYQVNVGKESYYIWTDGAGKVMNVKDPYTLYSLSTQSLWEILELIGNKNELSVIFPDNR</sequence>
<evidence type="ECO:0000313" key="3">
    <source>
        <dbReference type="EMBL" id="MFC4409049.1"/>
    </source>
</evidence>
<feature type="signal peptide" evidence="1">
    <location>
        <begin position="1"/>
        <end position="22"/>
    </location>
</feature>
<gene>
    <name evidence="3" type="ORF">ACFOZY_01225</name>
</gene>
<feature type="domain" description="YhfM-like" evidence="2">
    <location>
        <begin position="155"/>
        <end position="243"/>
    </location>
</feature>
<name>A0ABV8X1T1_9LACT</name>
<dbReference type="EMBL" id="JBHSEC010000001">
    <property type="protein sequence ID" value="MFC4409049.1"/>
    <property type="molecule type" value="Genomic_DNA"/>
</dbReference>
<keyword evidence="1" id="KW-0732">Signal</keyword>
<evidence type="ECO:0000313" key="4">
    <source>
        <dbReference type="Proteomes" id="UP001595817"/>
    </source>
</evidence>
<feature type="chain" id="PRO_5046949684" description="YhfM-like domain-containing protein" evidence="1">
    <location>
        <begin position="23"/>
        <end position="254"/>
    </location>
</feature>
<evidence type="ECO:0000256" key="1">
    <source>
        <dbReference type="SAM" id="SignalP"/>
    </source>
</evidence>
<evidence type="ECO:0000259" key="2">
    <source>
        <dbReference type="Pfam" id="PF26353"/>
    </source>
</evidence>
<dbReference type="Proteomes" id="UP001595817">
    <property type="component" value="Unassembled WGS sequence"/>
</dbReference>
<dbReference type="InterPro" id="IPR058780">
    <property type="entry name" value="YhfM-like_dom"/>
</dbReference>
<reference evidence="4" key="1">
    <citation type="journal article" date="2019" name="Int. J. Syst. Evol. Microbiol.">
        <title>The Global Catalogue of Microorganisms (GCM) 10K type strain sequencing project: providing services to taxonomists for standard genome sequencing and annotation.</title>
        <authorList>
            <consortium name="The Broad Institute Genomics Platform"/>
            <consortium name="The Broad Institute Genome Sequencing Center for Infectious Disease"/>
            <person name="Wu L."/>
            <person name="Ma J."/>
        </authorList>
    </citation>
    <scope>NUCLEOTIDE SEQUENCE [LARGE SCALE GENOMIC DNA]</scope>
    <source>
        <strain evidence="4">CCUG 59778</strain>
    </source>
</reference>
<dbReference type="PROSITE" id="PS51257">
    <property type="entry name" value="PROKAR_LIPOPROTEIN"/>
    <property type="match status" value="1"/>
</dbReference>